<dbReference type="EMBL" id="CAKOGP040001903">
    <property type="protein sequence ID" value="CAJ1955960.1"/>
    <property type="molecule type" value="Genomic_DNA"/>
</dbReference>
<evidence type="ECO:0000313" key="3">
    <source>
        <dbReference type="Proteomes" id="UP001295423"/>
    </source>
</evidence>
<feature type="region of interest" description="Disordered" evidence="1">
    <location>
        <begin position="381"/>
        <end position="407"/>
    </location>
</feature>
<sequence length="514" mass="56479">MSMSSTNTNTNRRNNNNNNNQRDTFPKRPNNNNNNNNNNGRQSVAIIGGGISGLSCAQELVLGNNSNNNKYDVTVYDTGRLRPGGRCASRQPGDPMKPPEQENQNNNNNDDDFPLLSQYRYDHAAQFIAAPGKENEAFAKQLEQWKSSGILKEFPQGSVCSIDKNGKVAPIQDQTFYYGTNGMGNVPLAMVDQAKQSSNFALEQDTWVSPSSGVKYQKNSGTWKLQAKGKTLGYYDKLVIAHNGKCADRIMSKTPSKEVHSLLRVNFSPNVPAHGGNKMTLNSLYSVTVVLPLESEWSKTLPPNFVCGMLADHPQVRSLTCQTRKYNDQQQEMEQQHEVWTIISSATFGKKHKAPQEFLPQEVIDKVTALLVQAVDGVLKTSVGGTPETPNNGSDKKGDDAPKETTNKMDTNKAASQVLEHRVQLWGAAVPLNVWKNEEGFLYDSNNNVGVVGDWLVEPSIGGAWTSGYQLAQHLNNNHQSLESTEHKIIVGLEGGSFERSESVKSAGIAAIPQ</sequence>
<feature type="compositionally biased region" description="Low complexity" evidence="1">
    <location>
        <begin position="30"/>
        <end position="39"/>
    </location>
</feature>
<feature type="compositionally biased region" description="Basic and acidic residues" evidence="1">
    <location>
        <begin position="394"/>
        <end position="407"/>
    </location>
</feature>
<dbReference type="InterPro" id="IPR036188">
    <property type="entry name" value="FAD/NAD-bd_sf"/>
</dbReference>
<keyword evidence="3" id="KW-1185">Reference proteome</keyword>
<feature type="region of interest" description="Disordered" evidence="1">
    <location>
        <begin position="67"/>
        <end position="112"/>
    </location>
</feature>
<proteinExistence type="predicted"/>
<dbReference type="AlphaFoldDB" id="A0AAD2FXH1"/>
<evidence type="ECO:0000313" key="2">
    <source>
        <dbReference type="EMBL" id="CAJ1955960.1"/>
    </source>
</evidence>
<comment type="caution">
    <text evidence="2">The sequence shown here is derived from an EMBL/GenBank/DDBJ whole genome shotgun (WGS) entry which is preliminary data.</text>
</comment>
<protein>
    <recommendedName>
        <fullName evidence="4">Amine oxidase domain-containing protein</fullName>
    </recommendedName>
</protein>
<evidence type="ECO:0008006" key="4">
    <source>
        <dbReference type="Google" id="ProtNLM"/>
    </source>
</evidence>
<organism evidence="2 3">
    <name type="scientific">Cylindrotheca closterium</name>
    <dbReference type="NCBI Taxonomy" id="2856"/>
    <lineage>
        <taxon>Eukaryota</taxon>
        <taxon>Sar</taxon>
        <taxon>Stramenopiles</taxon>
        <taxon>Ochrophyta</taxon>
        <taxon>Bacillariophyta</taxon>
        <taxon>Bacillariophyceae</taxon>
        <taxon>Bacillariophycidae</taxon>
        <taxon>Bacillariales</taxon>
        <taxon>Bacillariaceae</taxon>
        <taxon>Cylindrotheca</taxon>
    </lineage>
</organism>
<dbReference type="Proteomes" id="UP001295423">
    <property type="component" value="Unassembled WGS sequence"/>
</dbReference>
<name>A0AAD2FXH1_9STRA</name>
<gene>
    <name evidence="2" type="ORF">CYCCA115_LOCUS16004</name>
</gene>
<dbReference type="Gene3D" id="3.90.660.10">
    <property type="match status" value="1"/>
</dbReference>
<dbReference type="PANTHER" id="PTHR16128:SF5">
    <property type="entry name" value="FAD_NAD(P)-BINDING OXIDOREDUCTASE FAMILY PROTEIN"/>
    <property type="match status" value="1"/>
</dbReference>
<feature type="compositionally biased region" description="Low complexity" evidence="1">
    <location>
        <begin position="1"/>
        <end position="20"/>
    </location>
</feature>
<dbReference type="Pfam" id="PF13450">
    <property type="entry name" value="NAD_binding_8"/>
    <property type="match status" value="1"/>
</dbReference>
<dbReference type="PANTHER" id="PTHR16128">
    <property type="entry name" value="FAD/NAD(P)-BINDING OXIDOREDUCTASE FAMILY PROTEIN"/>
    <property type="match status" value="1"/>
</dbReference>
<reference evidence="2" key="1">
    <citation type="submission" date="2023-08" db="EMBL/GenBank/DDBJ databases">
        <authorList>
            <person name="Audoor S."/>
            <person name="Bilcke G."/>
        </authorList>
    </citation>
    <scope>NUCLEOTIDE SEQUENCE</scope>
</reference>
<accession>A0AAD2FXH1</accession>
<dbReference type="Gene3D" id="3.50.50.60">
    <property type="entry name" value="FAD/NAD(P)-binding domain"/>
    <property type="match status" value="2"/>
</dbReference>
<evidence type="ECO:0000256" key="1">
    <source>
        <dbReference type="SAM" id="MobiDB-lite"/>
    </source>
</evidence>
<feature type="region of interest" description="Disordered" evidence="1">
    <location>
        <begin position="1"/>
        <end position="41"/>
    </location>
</feature>
<dbReference type="SUPFAM" id="SSF51905">
    <property type="entry name" value="FAD/NAD(P)-binding domain"/>
    <property type="match status" value="1"/>
</dbReference>